<reference evidence="1 2" key="1">
    <citation type="submission" date="2015-09" db="EMBL/GenBank/DDBJ databases">
        <title>Genome sequence of the marine flavobacterium Croceitalea dokdonensis DOKDO 023 that contains proton- and sodium-pumping rhodopsins.</title>
        <authorList>
            <person name="Kwon S.-K."/>
            <person name="Lee H.K."/>
            <person name="Kwak M.-J."/>
            <person name="Kim J.F."/>
        </authorList>
    </citation>
    <scope>NUCLEOTIDE SEQUENCE [LARGE SCALE GENOMIC DNA]</scope>
    <source>
        <strain evidence="1 2">DOKDO 023</strain>
    </source>
</reference>
<keyword evidence="2" id="KW-1185">Reference proteome</keyword>
<dbReference type="Proteomes" id="UP000050280">
    <property type="component" value="Unassembled WGS sequence"/>
</dbReference>
<dbReference type="PROSITE" id="PS51257">
    <property type="entry name" value="PROKAR_LIPOPROTEIN"/>
    <property type="match status" value="1"/>
</dbReference>
<dbReference type="PATRIC" id="fig|1300341.3.peg.554"/>
<name>A0A0P7AZE4_9FLAO</name>
<evidence type="ECO:0000313" key="2">
    <source>
        <dbReference type="Proteomes" id="UP000050280"/>
    </source>
</evidence>
<dbReference type="AlphaFoldDB" id="A0A0P7AZE4"/>
<dbReference type="EMBL" id="LDJX01000001">
    <property type="protein sequence ID" value="KPM33656.1"/>
    <property type="molecule type" value="Genomic_DNA"/>
</dbReference>
<evidence type="ECO:0008006" key="3">
    <source>
        <dbReference type="Google" id="ProtNLM"/>
    </source>
</evidence>
<dbReference type="STRING" id="1300341.I595_560"/>
<proteinExistence type="predicted"/>
<comment type="caution">
    <text evidence="1">The sequence shown here is derived from an EMBL/GenBank/DDBJ whole genome shotgun (WGS) entry which is preliminary data.</text>
</comment>
<dbReference type="InterPro" id="IPR045444">
    <property type="entry name" value="DUF6503"/>
</dbReference>
<sequence length="248" mass="28543">MKYDMLAFMMLMLFFSCTEQKEPITAKFIVDKGIAVSGGEQYATSKVRFKFRDAYYESELKQGKKLLKRITMVKGVETTDVRLGDSFQRFVNDSVVPLTDSLANGYSNSVNSVHYFSRLPYGLNDPAVHKKLLGKEAIKDVTYFKLQVTFSKDNGGDDFDDVYVYWFDVKTFKPKYLAYTFQVNGGGIRFREAVNERYVNGIRFVDYNNYRPKSPLKDVVKVGQWFEADSLELLSKIEIENIQVIGND</sequence>
<dbReference type="Pfam" id="PF20113">
    <property type="entry name" value="DUF6503"/>
    <property type="match status" value="1"/>
</dbReference>
<protein>
    <recommendedName>
        <fullName evidence="3">Deoxyribose-phosphate aldolase</fullName>
    </recommendedName>
</protein>
<accession>A0A0P7AZE4</accession>
<evidence type="ECO:0000313" key="1">
    <source>
        <dbReference type="EMBL" id="KPM33656.1"/>
    </source>
</evidence>
<organism evidence="1 2">
    <name type="scientific">Croceitalea dokdonensis DOKDO 023</name>
    <dbReference type="NCBI Taxonomy" id="1300341"/>
    <lineage>
        <taxon>Bacteria</taxon>
        <taxon>Pseudomonadati</taxon>
        <taxon>Bacteroidota</taxon>
        <taxon>Flavobacteriia</taxon>
        <taxon>Flavobacteriales</taxon>
        <taxon>Flavobacteriaceae</taxon>
        <taxon>Croceitalea</taxon>
    </lineage>
</organism>
<gene>
    <name evidence="1" type="ORF">I595_560</name>
</gene>